<feature type="transmembrane region" description="Helical" evidence="1">
    <location>
        <begin position="24"/>
        <end position="45"/>
    </location>
</feature>
<feature type="transmembrane region" description="Helical" evidence="1">
    <location>
        <begin position="66"/>
        <end position="89"/>
    </location>
</feature>
<keyword evidence="1" id="KW-1133">Transmembrane helix</keyword>
<sequence>MVALGVLMSSLSFCKKLFSYPGRLIALTILDVIPLLNLIAVGYYCEIAREGSNIADPPALRNIGSLFIQGIKVVIVTTIYNLVPLALVFPLMSIRLGLPLLPRFFYYESIILFIIGVIVFILINEINFIAIVHMLRNKAFSKAFAISEIKIALQKISKLDYALFLLFMYPILLICLYTITINYLWWLITVAITPFLATFFCRSLGIIYEGHTDANKKMMAASSIVVHLLSY</sequence>
<keyword evidence="1" id="KW-0812">Transmembrane</keyword>
<feature type="transmembrane region" description="Helical" evidence="1">
    <location>
        <begin position="159"/>
        <end position="179"/>
    </location>
</feature>
<name>A0A7C3FD70_9CREN</name>
<dbReference type="InterPro" id="IPR025098">
    <property type="entry name" value="DUF4013"/>
</dbReference>
<reference evidence="2" key="1">
    <citation type="journal article" date="2020" name="mSystems">
        <title>Genome- and Community-Level Interaction Insights into Carbon Utilization and Element Cycling Functions of Hydrothermarchaeota in Hydrothermal Sediment.</title>
        <authorList>
            <person name="Zhou Z."/>
            <person name="Liu Y."/>
            <person name="Xu W."/>
            <person name="Pan J."/>
            <person name="Luo Z.H."/>
            <person name="Li M."/>
        </authorList>
    </citation>
    <scope>NUCLEOTIDE SEQUENCE [LARGE SCALE GENOMIC DNA]</scope>
    <source>
        <strain evidence="2">SpSt-468</strain>
    </source>
</reference>
<dbReference type="Pfam" id="PF13197">
    <property type="entry name" value="DUF4013"/>
    <property type="match status" value="1"/>
</dbReference>
<gene>
    <name evidence="2" type="ORF">ENS19_06530</name>
</gene>
<feature type="transmembrane region" description="Helical" evidence="1">
    <location>
        <begin position="109"/>
        <end position="132"/>
    </location>
</feature>
<organism evidence="2">
    <name type="scientific">Candidatus Methanomethylicus mesodigestus</name>
    <dbReference type="NCBI Taxonomy" id="1867258"/>
    <lineage>
        <taxon>Archaea</taxon>
        <taxon>Thermoproteota</taxon>
        <taxon>Methanosuratincolia</taxon>
        <taxon>Candidatus Methanomethylicales</taxon>
        <taxon>Candidatus Methanomethylicaceae</taxon>
        <taxon>Candidatus Methanomethylicus</taxon>
    </lineage>
</organism>
<protein>
    <submittedName>
        <fullName evidence="2">DUF4013 domain-containing protein</fullName>
    </submittedName>
</protein>
<accession>A0A7C3FD70</accession>
<keyword evidence="1" id="KW-0472">Membrane</keyword>
<proteinExistence type="predicted"/>
<evidence type="ECO:0000256" key="1">
    <source>
        <dbReference type="SAM" id="Phobius"/>
    </source>
</evidence>
<comment type="caution">
    <text evidence="2">The sequence shown here is derived from an EMBL/GenBank/DDBJ whole genome shotgun (WGS) entry which is preliminary data.</text>
</comment>
<dbReference type="EMBL" id="DSTX01000011">
    <property type="protein sequence ID" value="HFK20921.1"/>
    <property type="molecule type" value="Genomic_DNA"/>
</dbReference>
<feature type="transmembrane region" description="Helical" evidence="1">
    <location>
        <begin position="185"/>
        <end position="208"/>
    </location>
</feature>
<dbReference type="AlphaFoldDB" id="A0A7C3FD70"/>
<evidence type="ECO:0000313" key="2">
    <source>
        <dbReference type="EMBL" id="HFK20921.1"/>
    </source>
</evidence>